<accession>H3KCD2</accession>
<proteinExistence type="predicted"/>
<comment type="caution">
    <text evidence="2">The sequence shown here is derived from an EMBL/GenBank/DDBJ whole genome shotgun (WGS) entry which is preliminary data.</text>
</comment>
<evidence type="ECO:0000256" key="1">
    <source>
        <dbReference type="SAM" id="MobiDB-lite"/>
    </source>
</evidence>
<reference evidence="2 3" key="1">
    <citation type="submission" date="2011-11" db="EMBL/GenBank/DDBJ databases">
        <authorList>
            <person name="Weinstock G."/>
            <person name="Sodergren E."/>
            <person name="Clifton S."/>
            <person name="Fulton L."/>
            <person name="Fulton B."/>
            <person name="Courtney L."/>
            <person name="Fronick C."/>
            <person name="Harrison M."/>
            <person name="Strong C."/>
            <person name="Farmer C."/>
            <person name="Delahaunty K."/>
            <person name="Markovic C."/>
            <person name="Hall O."/>
            <person name="Minx P."/>
            <person name="Tomlinson C."/>
            <person name="Mitreva M."/>
            <person name="Hou S."/>
            <person name="Chen J."/>
            <person name="Wollam A."/>
            <person name="Pepin K.H."/>
            <person name="Johnson M."/>
            <person name="Bhonagiri V."/>
            <person name="Zhang X."/>
            <person name="Suruliraj S."/>
            <person name="Warren W."/>
            <person name="Chinwalla A."/>
            <person name="Mardis E.R."/>
            <person name="Wilson R.K."/>
        </authorList>
    </citation>
    <scope>NUCLEOTIDE SEQUENCE [LARGE SCALE GENOMIC DNA]</scope>
    <source>
        <strain evidence="2 3">YIT 11816</strain>
    </source>
</reference>
<dbReference type="STRING" id="762967.HMPREF9440_00383"/>
<feature type="region of interest" description="Disordered" evidence="1">
    <location>
        <begin position="1"/>
        <end position="68"/>
    </location>
</feature>
<evidence type="ECO:0000313" key="3">
    <source>
        <dbReference type="Proteomes" id="UP000004956"/>
    </source>
</evidence>
<dbReference type="EMBL" id="AFBQ01000043">
    <property type="protein sequence ID" value="EHY32242.1"/>
    <property type="molecule type" value="Genomic_DNA"/>
</dbReference>
<dbReference type="Proteomes" id="UP000004956">
    <property type="component" value="Unassembled WGS sequence"/>
</dbReference>
<name>H3KCD2_9BURK</name>
<evidence type="ECO:0000313" key="2">
    <source>
        <dbReference type="EMBL" id="EHY32242.1"/>
    </source>
</evidence>
<gene>
    <name evidence="2" type="ORF">HMPREF9440_00383</name>
</gene>
<sequence length="68" mass="6973">MRKRGREEVPPEEGTGGTPVAPSAPETRGPGSDGSFALGVKRGGKRGAPEGQTGRGPLETRGADLMTR</sequence>
<protein>
    <submittedName>
        <fullName evidence="2">Uncharacterized protein</fullName>
    </submittedName>
</protein>
<dbReference type="AlphaFoldDB" id="H3KCD2"/>
<keyword evidence="3" id="KW-1185">Reference proteome</keyword>
<organism evidence="2 3">
    <name type="scientific">Sutterella parvirubra YIT 11816</name>
    <dbReference type="NCBI Taxonomy" id="762967"/>
    <lineage>
        <taxon>Bacteria</taxon>
        <taxon>Pseudomonadati</taxon>
        <taxon>Pseudomonadota</taxon>
        <taxon>Betaproteobacteria</taxon>
        <taxon>Burkholderiales</taxon>
        <taxon>Sutterellaceae</taxon>
        <taxon>Sutterella</taxon>
    </lineage>
</organism>
<dbReference type="HOGENOM" id="CLU_2792484_0_0_4"/>